<reference evidence="2 5" key="2">
    <citation type="submission" date="2019-07" db="EMBL/GenBank/DDBJ databases">
        <title>Whole genome shotgun sequence of Myxococcus fulvus NBRC 100333.</title>
        <authorList>
            <person name="Hosoyama A."/>
            <person name="Uohara A."/>
            <person name="Ohji S."/>
            <person name="Ichikawa N."/>
        </authorList>
    </citation>
    <scope>NUCLEOTIDE SEQUENCE [LARGE SCALE GENOMIC DNA]</scope>
    <source>
        <strain evidence="2 5">NBRC 100333</strain>
    </source>
</reference>
<dbReference type="EMBL" id="BJXR01000018">
    <property type="protein sequence ID" value="GEN06889.1"/>
    <property type="molecule type" value="Genomic_DNA"/>
</dbReference>
<comment type="caution">
    <text evidence="2">The sequence shown here is derived from an EMBL/GenBank/DDBJ whole genome shotgun (WGS) entry which is preliminary data.</text>
</comment>
<dbReference type="Proteomes" id="UP000183760">
    <property type="component" value="Unassembled WGS sequence"/>
</dbReference>
<evidence type="ECO:0000313" key="3">
    <source>
        <dbReference type="EMBL" id="SEU03500.1"/>
    </source>
</evidence>
<protein>
    <submittedName>
        <fullName evidence="2">Uncharacterized protein</fullName>
    </submittedName>
</protein>
<feature type="compositionally biased region" description="Acidic residues" evidence="1">
    <location>
        <begin position="47"/>
        <end position="74"/>
    </location>
</feature>
<accession>A0A511SYE4</accession>
<gene>
    <name evidence="2" type="ORF">MFU01_19260</name>
    <name evidence="3" type="ORF">SAMN05443572_104486</name>
</gene>
<name>A0A511SYE4_MYXFU</name>
<evidence type="ECO:0000256" key="1">
    <source>
        <dbReference type="SAM" id="MobiDB-lite"/>
    </source>
</evidence>
<keyword evidence="4" id="KW-1185">Reference proteome</keyword>
<dbReference type="AlphaFoldDB" id="A0A511SYE4"/>
<feature type="region of interest" description="Disordered" evidence="1">
    <location>
        <begin position="24"/>
        <end position="97"/>
    </location>
</feature>
<dbReference type="STRING" id="1334629.MFUL124B02_38835"/>
<dbReference type="SUPFAM" id="SSF63829">
    <property type="entry name" value="Calcium-dependent phosphotriesterase"/>
    <property type="match status" value="1"/>
</dbReference>
<organism evidence="2 5">
    <name type="scientific">Myxococcus fulvus</name>
    <dbReference type="NCBI Taxonomy" id="33"/>
    <lineage>
        <taxon>Bacteria</taxon>
        <taxon>Pseudomonadati</taxon>
        <taxon>Myxococcota</taxon>
        <taxon>Myxococcia</taxon>
        <taxon>Myxococcales</taxon>
        <taxon>Cystobacterineae</taxon>
        <taxon>Myxococcaceae</taxon>
        <taxon>Myxococcus</taxon>
    </lineage>
</organism>
<feature type="compositionally biased region" description="Gly residues" evidence="1">
    <location>
        <begin position="75"/>
        <end position="96"/>
    </location>
</feature>
<evidence type="ECO:0000313" key="5">
    <source>
        <dbReference type="Proteomes" id="UP000321514"/>
    </source>
</evidence>
<evidence type="ECO:0000313" key="2">
    <source>
        <dbReference type="EMBL" id="GEN06889.1"/>
    </source>
</evidence>
<dbReference type="RefSeq" id="WP_074953885.1">
    <property type="nucleotide sequence ID" value="NZ_BJXR01000018.1"/>
</dbReference>
<proteinExistence type="predicted"/>
<dbReference type="OrthoDB" id="5381898at2"/>
<dbReference type="EMBL" id="FOIB01000004">
    <property type="protein sequence ID" value="SEU03500.1"/>
    <property type="molecule type" value="Genomic_DNA"/>
</dbReference>
<evidence type="ECO:0000313" key="4">
    <source>
        <dbReference type="Proteomes" id="UP000183760"/>
    </source>
</evidence>
<reference evidence="3 4" key="1">
    <citation type="submission" date="2016-10" db="EMBL/GenBank/DDBJ databases">
        <authorList>
            <person name="Varghese N."/>
            <person name="Submissions S."/>
        </authorList>
    </citation>
    <scope>NUCLEOTIDE SEQUENCE [LARGE SCALE GENOMIC DNA]</scope>
    <source>
        <strain evidence="3 4">DSM 16525</strain>
    </source>
</reference>
<dbReference type="Proteomes" id="UP000321514">
    <property type="component" value="Unassembled WGS sequence"/>
</dbReference>
<sequence>MLAAVAGLVACEPIVLSPWAIAKPPDAGAVDADPDADDAGADGGEPTPDEDAGAPDAGADDGGDDAGGSDDDGGPGDAGDAGGVVGNDGPVLGDGGVDARMTGWSGCDAGWQQRTVLPAGTKGYGSFALDADGDAYFIEHTDDILRVGTTKPWRTFPRTGWLGPQPYVVGVRVGPTGEVHVALSPRYLEGDTDVPVHFLRYTEGRWVHTVKPGGLLWDLEVDSRGHLHAMSTWIGPENRLLYTHGPPDALVVEETGLVLDDDIYRASLQLDARGHAHVAFIPKKPRGIRYATNASGTWVEEPVSAEGDDGYLALSASGTPYIAWKDSSNIMLASRDAQAGWTTVSVGDESASMEALAVSPTGVVHLLLTVWNGSPLHLSNASGGWVRTRLGPEPLGFPPSVTGSSMELDSQGRAHVMHTWLKPDEVSGRPLRTMDYYRQCQ</sequence>